<dbReference type="EMBL" id="JAESWB010000025">
    <property type="protein sequence ID" value="MBL4951140.1"/>
    <property type="molecule type" value="Genomic_DNA"/>
</dbReference>
<organism evidence="4 5">
    <name type="scientific">Neobacillus paridis</name>
    <dbReference type="NCBI Taxonomy" id="2803862"/>
    <lineage>
        <taxon>Bacteria</taxon>
        <taxon>Bacillati</taxon>
        <taxon>Bacillota</taxon>
        <taxon>Bacilli</taxon>
        <taxon>Bacillales</taxon>
        <taxon>Bacillaceae</taxon>
        <taxon>Neobacillus</taxon>
    </lineage>
</organism>
<accession>A0ABS1TIK1</accession>
<gene>
    <name evidence="4" type="ORF">JK635_02650</name>
</gene>
<evidence type="ECO:0000256" key="1">
    <source>
        <dbReference type="SAM" id="Coils"/>
    </source>
</evidence>
<dbReference type="Proteomes" id="UP000623967">
    <property type="component" value="Unassembled WGS sequence"/>
</dbReference>
<proteinExistence type="predicted"/>
<evidence type="ECO:0000256" key="2">
    <source>
        <dbReference type="SAM" id="Phobius"/>
    </source>
</evidence>
<keyword evidence="2" id="KW-0472">Membrane</keyword>
<keyword evidence="5" id="KW-1185">Reference proteome</keyword>
<keyword evidence="1" id="KW-0175">Coiled coil</keyword>
<name>A0ABS1TIK1_9BACI</name>
<dbReference type="InterPro" id="IPR058620">
    <property type="entry name" value="YtrI_C"/>
</dbReference>
<comment type="caution">
    <text evidence="4">The sequence shown here is derived from an EMBL/GenBank/DDBJ whole genome shotgun (WGS) entry which is preliminary data.</text>
</comment>
<feature type="domain" description="Sporulation membrane protein YtrI C-terminal" evidence="3">
    <location>
        <begin position="80"/>
        <end position="164"/>
    </location>
</feature>
<keyword evidence="2" id="KW-1133">Transmembrane helix</keyword>
<evidence type="ECO:0000313" key="4">
    <source>
        <dbReference type="EMBL" id="MBL4951140.1"/>
    </source>
</evidence>
<dbReference type="Pfam" id="PF26347">
    <property type="entry name" value="YtrI_sporulation"/>
    <property type="match status" value="1"/>
</dbReference>
<keyword evidence="2" id="KW-0812">Transmembrane</keyword>
<dbReference type="RefSeq" id="WP_202652144.1">
    <property type="nucleotide sequence ID" value="NZ_JAESWB010000025.1"/>
</dbReference>
<sequence>MRIPPYYQRPSWQRFFSGMVIGGMISWCIFLYIFGVWQEENAKLIRKQENDIAELKNDIKIWQEDYEELNNRNLGKITIQKINIKIINWEKYKLDEFSVFETEEDVRNDIKMVLAKDLETVAKSKDLIKKIIENKPIKIYDKRYKLKVREMVIFTTLTVELEIQFAE</sequence>
<evidence type="ECO:0000259" key="3">
    <source>
        <dbReference type="Pfam" id="PF26347"/>
    </source>
</evidence>
<protein>
    <submittedName>
        <fullName evidence="4">Sporulation protein</fullName>
    </submittedName>
</protein>
<dbReference type="NCBIfam" id="NF041479">
    <property type="entry name" value="spor_membprot_YtrI"/>
    <property type="match status" value="1"/>
</dbReference>
<feature type="coiled-coil region" evidence="1">
    <location>
        <begin position="38"/>
        <end position="72"/>
    </location>
</feature>
<dbReference type="InterPro" id="IPR048198">
    <property type="entry name" value="YtrI"/>
</dbReference>
<feature type="transmembrane region" description="Helical" evidence="2">
    <location>
        <begin position="15"/>
        <end position="37"/>
    </location>
</feature>
<evidence type="ECO:0000313" key="5">
    <source>
        <dbReference type="Proteomes" id="UP000623967"/>
    </source>
</evidence>
<reference evidence="4 5" key="1">
    <citation type="submission" date="2021-01" db="EMBL/GenBank/DDBJ databases">
        <title>Genome public.</title>
        <authorList>
            <person name="Liu C."/>
            <person name="Sun Q."/>
        </authorList>
    </citation>
    <scope>NUCLEOTIDE SEQUENCE [LARGE SCALE GENOMIC DNA]</scope>
    <source>
        <strain evidence="4 5">YIM B02564</strain>
    </source>
</reference>